<keyword evidence="2" id="KW-1185">Reference proteome</keyword>
<evidence type="ECO:0000313" key="2">
    <source>
        <dbReference type="Proteomes" id="UP000002668"/>
    </source>
</evidence>
<gene>
    <name evidence="1" type="ORF">LEMA_P076270.1</name>
</gene>
<evidence type="ECO:0000313" key="1">
    <source>
        <dbReference type="EMBL" id="CBY00038.1"/>
    </source>
</evidence>
<dbReference type="HOGENOM" id="CLU_2038486_0_0_1"/>
<dbReference type="Proteomes" id="UP000002668">
    <property type="component" value="Genome"/>
</dbReference>
<protein>
    <submittedName>
        <fullName evidence="1">Predicted protein</fullName>
    </submittedName>
</protein>
<dbReference type="InParanoid" id="E5A8U3"/>
<name>E5A8U3_LEPMJ</name>
<dbReference type="EMBL" id="FP929137">
    <property type="protein sequence ID" value="CBY00038.1"/>
    <property type="molecule type" value="Genomic_DNA"/>
</dbReference>
<organism evidence="2">
    <name type="scientific">Leptosphaeria maculans (strain JN3 / isolate v23.1.3 / race Av1-4-5-6-7-8)</name>
    <name type="common">Blackleg fungus</name>
    <name type="synonym">Phoma lingam</name>
    <dbReference type="NCBI Taxonomy" id="985895"/>
    <lineage>
        <taxon>Eukaryota</taxon>
        <taxon>Fungi</taxon>
        <taxon>Dikarya</taxon>
        <taxon>Ascomycota</taxon>
        <taxon>Pezizomycotina</taxon>
        <taxon>Dothideomycetes</taxon>
        <taxon>Pleosporomycetidae</taxon>
        <taxon>Pleosporales</taxon>
        <taxon>Pleosporineae</taxon>
        <taxon>Leptosphaeriaceae</taxon>
        <taxon>Plenodomus</taxon>
        <taxon>Plenodomus lingam/Leptosphaeria maculans species complex</taxon>
    </lineage>
</organism>
<sequence>MPFISSISSVYGRTDERISQGSPMRPSQPVLPTACFLMPPNVDSLEMLHYLNFEVFGGSPGQPATSLPAAEILHKGHRNSHHMASRDDSMSIGGNHTYEQLARVYLLHGREPGSSSCAIEA</sequence>
<reference evidence="2" key="1">
    <citation type="journal article" date="2011" name="Nat. Commun.">
        <title>Effector diversification within compartments of the Leptosphaeria maculans genome affected by Repeat-Induced Point mutations.</title>
        <authorList>
            <person name="Rouxel T."/>
            <person name="Grandaubert J."/>
            <person name="Hane J.K."/>
            <person name="Hoede C."/>
            <person name="van de Wouw A.P."/>
            <person name="Couloux A."/>
            <person name="Dominguez V."/>
            <person name="Anthouard V."/>
            <person name="Bally P."/>
            <person name="Bourras S."/>
            <person name="Cozijnsen A.J."/>
            <person name="Ciuffetti L.M."/>
            <person name="Degrave A."/>
            <person name="Dilmaghani A."/>
            <person name="Duret L."/>
            <person name="Fudal I."/>
            <person name="Goodwin S.B."/>
            <person name="Gout L."/>
            <person name="Glaser N."/>
            <person name="Linglin J."/>
            <person name="Kema G.H.J."/>
            <person name="Lapalu N."/>
            <person name="Lawrence C.B."/>
            <person name="May K."/>
            <person name="Meyer M."/>
            <person name="Ollivier B."/>
            <person name="Poulain J."/>
            <person name="Schoch C.L."/>
            <person name="Simon A."/>
            <person name="Spatafora J.W."/>
            <person name="Stachowiak A."/>
            <person name="Turgeon B.G."/>
            <person name="Tyler B.M."/>
            <person name="Vincent D."/>
            <person name="Weissenbach J."/>
            <person name="Amselem J."/>
            <person name="Quesneville H."/>
            <person name="Oliver R.P."/>
            <person name="Wincker P."/>
            <person name="Balesdent M.-H."/>
            <person name="Howlett B.J."/>
        </authorList>
    </citation>
    <scope>NUCLEOTIDE SEQUENCE [LARGE SCALE GENOMIC DNA]</scope>
    <source>
        <strain evidence="2">JN3 / isolate v23.1.3 / race Av1-4-5-6-7-8</strain>
    </source>
</reference>
<dbReference type="AlphaFoldDB" id="E5A8U3"/>
<accession>E5A8U3</accession>
<dbReference type="VEuPathDB" id="FungiDB:LEMA_P076270.1"/>
<proteinExistence type="predicted"/>